<evidence type="ECO:0000259" key="2">
    <source>
        <dbReference type="PROSITE" id="PS50879"/>
    </source>
</evidence>
<dbReference type="AlphaFoldDB" id="A0A0B7AK62"/>
<dbReference type="EMBL" id="HACG01034539">
    <property type="protein sequence ID" value="CEK81404.1"/>
    <property type="molecule type" value="Transcribed_RNA"/>
</dbReference>
<proteinExistence type="predicted"/>
<name>A0A0B7AK62_9EUPU</name>
<dbReference type="GO" id="GO:0004523">
    <property type="term" value="F:RNA-DNA hybrid ribonuclease activity"/>
    <property type="evidence" value="ECO:0007669"/>
    <property type="project" value="InterPro"/>
</dbReference>
<organism evidence="3">
    <name type="scientific">Arion vulgaris</name>
    <dbReference type="NCBI Taxonomy" id="1028688"/>
    <lineage>
        <taxon>Eukaryota</taxon>
        <taxon>Metazoa</taxon>
        <taxon>Spiralia</taxon>
        <taxon>Lophotrochozoa</taxon>
        <taxon>Mollusca</taxon>
        <taxon>Gastropoda</taxon>
        <taxon>Heterobranchia</taxon>
        <taxon>Euthyneura</taxon>
        <taxon>Panpulmonata</taxon>
        <taxon>Eupulmonata</taxon>
        <taxon>Stylommatophora</taxon>
        <taxon>Helicina</taxon>
        <taxon>Arionoidea</taxon>
        <taxon>Arionidae</taxon>
        <taxon>Arion</taxon>
    </lineage>
</organism>
<gene>
    <name evidence="3" type="primary">ORF125845</name>
</gene>
<evidence type="ECO:0000256" key="1">
    <source>
        <dbReference type="SAM" id="MobiDB-lite"/>
    </source>
</evidence>
<feature type="domain" description="RNase H type-1" evidence="2">
    <location>
        <begin position="1"/>
        <end position="25"/>
    </location>
</feature>
<feature type="region of interest" description="Disordered" evidence="1">
    <location>
        <begin position="1"/>
        <end position="20"/>
    </location>
</feature>
<feature type="non-terminal residue" evidence="3">
    <location>
        <position position="1"/>
    </location>
</feature>
<protein>
    <recommendedName>
        <fullName evidence="2">RNase H type-1 domain-containing protein</fullName>
    </recommendedName>
</protein>
<feature type="compositionally biased region" description="Basic and acidic residues" evidence="1">
    <location>
        <begin position="9"/>
        <end position="20"/>
    </location>
</feature>
<evidence type="ECO:0000313" key="3">
    <source>
        <dbReference type="EMBL" id="CEK81404.1"/>
    </source>
</evidence>
<dbReference type="PROSITE" id="PS50879">
    <property type="entry name" value="RNASE_H_1"/>
    <property type="match status" value="1"/>
</dbReference>
<reference evidence="3" key="1">
    <citation type="submission" date="2014-12" db="EMBL/GenBank/DDBJ databases">
        <title>Insight into the proteome of Arion vulgaris.</title>
        <authorList>
            <person name="Aradska J."/>
            <person name="Bulat T."/>
            <person name="Smidak R."/>
            <person name="Sarate P."/>
            <person name="Gangsoo J."/>
            <person name="Sialana F."/>
            <person name="Bilban M."/>
            <person name="Lubec G."/>
        </authorList>
    </citation>
    <scope>NUCLEOTIDE SEQUENCE</scope>
    <source>
        <tissue evidence="3">Skin</tissue>
    </source>
</reference>
<sequence>IQWIPSHSKLRENEDADSLAKEGEEMLQNDNLVSYVEAKTIVGGPFNISRKNTPNASWILSTVSRRDMTVILCLRNGHINGDTTYTINSR</sequence>
<dbReference type="InterPro" id="IPR002156">
    <property type="entry name" value="RNaseH_domain"/>
</dbReference>
<accession>A0A0B7AK62</accession>
<dbReference type="GO" id="GO:0003676">
    <property type="term" value="F:nucleic acid binding"/>
    <property type="evidence" value="ECO:0007669"/>
    <property type="project" value="InterPro"/>
</dbReference>